<evidence type="ECO:0000256" key="9">
    <source>
        <dbReference type="ARBA" id="ARBA00023170"/>
    </source>
</evidence>
<dbReference type="GO" id="GO:0044718">
    <property type="term" value="P:siderophore transmembrane transport"/>
    <property type="evidence" value="ECO:0007669"/>
    <property type="project" value="TreeGrafter"/>
</dbReference>
<keyword evidence="4 11" id="KW-1134">Transmembrane beta strand</keyword>
<evidence type="ECO:0000256" key="5">
    <source>
        <dbReference type="ARBA" id="ARBA00022692"/>
    </source>
</evidence>
<evidence type="ECO:0000256" key="14">
    <source>
        <dbReference type="SAM" id="MobiDB-lite"/>
    </source>
</evidence>
<evidence type="ECO:0000256" key="7">
    <source>
        <dbReference type="ARBA" id="ARBA00023077"/>
    </source>
</evidence>
<evidence type="ECO:0000256" key="12">
    <source>
        <dbReference type="PROSITE-ProRule" id="PRU10144"/>
    </source>
</evidence>
<evidence type="ECO:0000256" key="6">
    <source>
        <dbReference type="ARBA" id="ARBA00022729"/>
    </source>
</evidence>
<feature type="signal peptide" evidence="15">
    <location>
        <begin position="1"/>
        <end position="22"/>
    </location>
</feature>
<organism evidence="18 19">
    <name type="scientific">Herbaspirillum rubrisubalbicans Os34</name>
    <dbReference type="NCBI Taxonomy" id="1235827"/>
    <lineage>
        <taxon>Bacteria</taxon>
        <taxon>Pseudomonadati</taxon>
        <taxon>Pseudomonadota</taxon>
        <taxon>Betaproteobacteria</taxon>
        <taxon>Burkholderiales</taxon>
        <taxon>Oxalobacteraceae</taxon>
        <taxon>Herbaspirillum</taxon>
    </lineage>
</organism>
<comment type="subcellular location">
    <subcellularLocation>
        <location evidence="1 11">Cell outer membrane</location>
        <topology evidence="1 11">Multi-pass membrane protein</topology>
    </subcellularLocation>
</comment>
<feature type="domain" description="TonB-dependent receptor plug" evidence="17">
    <location>
        <begin position="34"/>
        <end position="131"/>
    </location>
</feature>
<dbReference type="InterPro" id="IPR036942">
    <property type="entry name" value="Beta-barrel_TonB_sf"/>
</dbReference>
<dbReference type="PANTHER" id="PTHR30069:SF49">
    <property type="entry name" value="OUTER MEMBRANE PROTEIN C"/>
    <property type="match status" value="1"/>
</dbReference>
<keyword evidence="10 11" id="KW-0998">Cell outer membrane</keyword>
<dbReference type="Gene3D" id="2.170.130.10">
    <property type="entry name" value="TonB-dependent receptor, plug domain"/>
    <property type="match status" value="1"/>
</dbReference>
<keyword evidence="5 11" id="KW-0812">Transmembrane</keyword>
<evidence type="ECO:0000256" key="2">
    <source>
        <dbReference type="ARBA" id="ARBA00009810"/>
    </source>
</evidence>
<feature type="short sequence motif" description="TonB C-terminal box" evidence="12">
    <location>
        <begin position="693"/>
        <end position="710"/>
    </location>
</feature>
<sequence length="710" mass="76859">MQMTPCACAIALAFTVCSDVLARTDDETPLPPITVSSDKPSALPPSADSAALLNDQPGYATAAGGGVSALPVLNGFAADRLKIRLDGMEVTAACGNQMNAPMSYMPPAQVGMTRVIAGITPVSVGGDSIGGSIELSSPAPQFAAAPGQLLTKGGFAVSARSVNAEVSASLNATVASDSLSVAYVASQSRAESYVNGNGDKVLSSLYQSNNHALTVAARGEGQQLVVKVGQQYIPYQGFPNEYMDMTGNRSTFANLGYERRFDWGKLFGRLYWQRTEHEMGFFSGERSGTMPMQTQGRDLGYTLRADIDLAPEGRSVLRVGHEYHSFHLDDVWPPVPGSMMMGPRPYLNINDGKRDRLALFAEWEQQLDARWSTLVGVRDELVKSDAGNVQSYGTNMMNQPDLRAANAFNARGHARTDNNIDLTALARWAPDAGKTYEFGYARKTRSPNLYERYTWGRGGMAMRMTNWFGDGNGYVGNLDLKPEVAHTLSGTADWHSEQREAGAGSDGGGEARWFFRLTPYFSYVENYIDADVIGSFNPYGVAAATGRYLQFANHDARLYGINASWKWPLAVASGLGEVSFTGKAGIARGKRVDGGNLYHMMPFHVLAALEHKQGPWTQRAEMNYVARKTQVDSNRVEPVTASYTVFNLRSSYRFNAAISVTAGISNLFNRNYAEPLGGVYLSGLAKSRSGTLQALPGYGRSLDVGVNVSF</sequence>
<dbReference type="EMBL" id="CP008956">
    <property type="protein sequence ID" value="QJP99360.1"/>
    <property type="molecule type" value="Genomic_DNA"/>
</dbReference>
<dbReference type="Pfam" id="PF07715">
    <property type="entry name" value="Plug"/>
    <property type="match status" value="1"/>
</dbReference>
<dbReference type="GO" id="GO:0009279">
    <property type="term" value="C:cell outer membrane"/>
    <property type="evidence" value="ECO:0007669"/>
    <property type="project" value="UniProtKB-SubCell"/>
</dbReference>
<evidence type="ECO:0000256" key="11">
    <source>
        <dbReference type="PROSITE-ProRule" id="PRU01360"/>
    </source>
</evidence>
<dbReference type="PANTHER" id="PTHR30069">
    <property type="entry name" value="TONB-DEPENDENT OUTER MEMBRANE RECEPTOR"/>
    <property type="match status" value="1"/>
</dbReference>
<dbReference type="InterPro" id="IPR010917">
    <property type="entry name" value="TonB_rcpt_CS"/>
</dbReference>
<dbReference type="InterPro" id="IPR039426">
    <property type="entry name" value="TonB-dep_rcpt-like"/>
</dbReference>
<name>A0A6M3ZLI5_9BURK</name>
<evidence type="ECO:0000313" key="18">
    <source>
        <dbReference type="EMBL" id="QJP99360.1"/>
    </source>
</evidence>
<keyword evidence="8 11" id="KW-0472">Membrane</keyword>
<evidence type="ECO:0000259" key="17">
    <source>
        <dbReference type="Pfam" id="PF07715"/>
    </source>
</evidence>
<gene>
    <name evidence="18" type="ORF">C798_03705</name>
</gene>
<dbReference type="InterPro" id="IPR012910">
    <property type="entry name" value="Plug_dom"/>
</dbReference>
<evidence type="ECO:0000256" key="13">
    <source>
        <dbReference type="RuleBase" id="RU003357"/>
    </source>
</evidence>
<dbReference type="AlphaFoldDB" id="A0A6M3ZLI5"/>
<dbReference type="PROSITE" id="PS01156">
    <property type="entry name" value="TONB_DEPENDENT_REC_2"/>
    <property type="match status" value="1"/>
</dbReference>
<proteinExistence type="inferred from homology"/>
<feature type="domain" description="TonB-dependent receptor-like beta-barrel" evidence="16">
    <location>
        <begin position="208"/>
        <end position="667"/>
    </location>
</feature>
<keyword evidence="6 15" id="KW-0732">Signal</keyword>
<keyword evidence="7 13" id="KW-0798">TonB box</keyword>
<evidence type="ECO:0000256" key="4">
    <source>
        <dbReference type="ARBA" id="ARBA00022452"/>
    </source>
</evidence>
<evidence type="ECO:0000313" key="19">
    <source>
        <dbReference type="Proteomes" id="UP000501648"/>
    </source>
</evidence>
<dbReference type="Gene3D" id="2.40.170.20">
    <property type="entry name" value="TonB-dependent receptor, beta-barrel domain"/>
    <property type="match status" value="1"/>
</dbReference>
<reference evidence="18 19" key="1">
    <citation type="journal article" date="2012" name="J. Bacteriol.">
        <title>Genome sequence of the pathogenic Herbaspirillum seropedicae strain Os34, isolated from rice roots.</title>
        <authorList>
            <person name="Ye W."/>
            <person name="Ye S."/>
            <person name="Liu J."/>
            <person name="Chang S."/>
            <person name="Chen M."/>
            <person name="Zhu B."/>
            <person name="Guo L."/>
            <person name="An Q."/>
        </authorList>
    </citation>
    <scope>NUCLEOTIDE SEQUENCE [LARGE SCALE GENOMIC DNA]</scope>
    <source>
        <strain evidence="18 19">Os34</strain>
    </source>
</reference>
<evidence type="ECO:0000256" key="1">
    <source>
        <dbReference type="ARBA" id="ARBA00004571"/>
    </source>
</evidence>
<protein>
    <submittedName>
        <fullName evidence="18">TonB-dependent receptor</fullName>
    </submittedName>
</protein>
<evidence type="ECO:0000256" key="15">
    <source>
        <dbReference type="SAM" id="SignalP"/>
    </source>
</evidence>
<dbReference type="SUPFAM" id="SSF56935">
    <property type="entry name" value="Porins"/>
    <property type="match status" value="1"/>
</dbReference>
<comment type="similarity">
    <text evidence="2 11 13">Belongs to the TonB-dependent receptor family.</text>
</comment>
<dbReference type="InterPro" id="IPR037066">
    <property type="entry name" value="Plug_dom_sf"/>
</dbReference>
<feature type="chain" id="PRO_5027071973" evidence="15">
    <location>
        <begin position="23"/>
        <end position="710"/>
    </location>
</feature>
<dbReference type="Proteomes" id="UP000501648">
    <property type="component" value="Chromosome"/>
</dbReference>
<dbReference type="InterPro" id="IPR000531">
    <property type="entry name" value="Beta-barrel_TonB"/>
</dbReference>
<dbReference type="PROSITE" id="PS52016">
    <property type="entry name" value="TONB_DEPENDENT_REC_3"/>
    <property type="match status" value="1"/>
</dbReference>
<dbReference type="RefSeq" id="WP_017451465.1">
    <property type="nucleotide sequence ID" value="NZ_CP008956.1"/>
</dbReference>
<dbReference type="GO" id="GO:0015344">
    <property type="term" value="F:siderophore uptake transmembrane transporter activity"/>
    <property type="evidence" value="ECO:0007669"/>
    <property type="project" value="TreeGrafter"/>
</dbReference>
<evidence type="ECO:0000256" key="8">
    <source>
        <dbReference type="ARBA" id="ARBA00023136"/>
    </source>
</evidence>
<feature type="region of interest" description="Disordered" evidence="14">
    <location>
        <begin position="28"/>
        <end position="50"/>
    </location>
</feature>
<dbReference type="Pfam" id="PF00593">
    <property type="entry name" value="TonB_dep_Rec_b-barrel"/>
    <property type="match status" value="1"/>
</dbReference>
<keyword evidence="3 11" id="KW-0813">Transport</keyword>
<feature type="compositionally biased region" description="Low complexity" evidence="14">
    <location>
        <begin position="36"/>
        <end position="50"/>
    </location>
</feature>
<keyword evidence="9 18" id="KW-0675">Receptor</keyword>
<accession>A0A6M3ZLI5</accession>
<evidence type="ECO:0000256" key="3">
    <source>
        <dbReference type="ARBA" id="ARBA00022448"/>
    </source>
</evidence>
<evidence type="ECO:0000256" key="10">
    <source>
        <dbReference type="ARBA" id="ARBA00023237"/>
    </source>
</evidence>
<evidence type="ECO:0000259" key="16">
    <source>
        <dbReference type="Pfam" id="PF00593"/>
    </source>
</evidence>